<reference evidence="2 3" key="1">
    <citation type="journal article" date="2019" name="Sci. Rep.">
        <title>Orb-weaving spider Araneus ventricosus genome elucidates the spidroin gene catalogue.</title>
        <authorList>
            <person name="Kono N."/>
            <person name="Nakamura H."/>
            <person name="Ohtoshi R."/>
            <person name="Moran D.A.P."/>
            <person name="Shinohara A."/>
            <person name="Yoshida Y."/>
            <person name="Fujiwara M."/>
            <person name="Mori M."/>
            <person name="Tomita M."/>
            <person name="Arakawa K."/>
        </authorList>
    </citation>
    <scope>NUCLEOTIDE SEQUENCE [LARGE SCALE GENOMIC DNA]</scope>
</reference>
<comment type="caution">
    <text evidence="2">The sequence shown here is derived from an EMBL/GenBank/DDBJ whole genome shotgun (WGS) entry which is preliminary data.</text>
</comment>
<evidence type="ECO:0000256" key="1">
    <source>
        <dbReference type="SAM" id="MobiDB-lite"/>
    </source>
</evidence>
<dbReference type="AlphaFoldDB" id="A0A4Y2BXT7"/>
<dbReference type="Proteomes" id="UP000499080">
    <property type="component" value="Unassembled WGS sequence"/>
</dbReference>
<organism evidence="2 3">
    <name type="scientific">Araneus ventricosus</name>
    <name type="common">Orbweaver spider</name>
    <name type="synonym">Epeira ventricosa</name>
    <dbReference type="NCBI Taxonomy" id="182803"/>
    <lineage>
        <taxon>Eukaryota</taxon>
        <taxon>Metazoa</taxon>
        <taxon>Ecdysozoa</taxon>
        <taxon>Arthropoda</taxon>
        <taxon>Chelicerata</taxon>
        <taxon>Arachnida</taxon>
        <taxon>Araneae</taxon>
        <taxon>Araneomorphae</taxon>
        <taxon>Entelegynae</taxon>
        <taxon>Araneoidea</taxon>
        <taxon>Araneidae</taxon>
        <taxon>Araneus</taxon>
    </lineage>
</organism>
<dbReference type="EMBL" id="BGPR01000115">
    <property type="protein sequence ID" value="GBL95964.1"/>
    <property type="molecule type" value="Genomic_DNA"/>
</dbReference>
<feature type="region of interest" description="Disordered" evidence="1">
    <location>
        <begin position="29"/>
        <end position="59"/>
    </location>
</feature>
<evidence type="ECO:0000313" key="2">
    <source>
        <dbReference type="EMBL" id="GBL95964.1"/>
    </source>
</evidence>
<sequence>MWGWAVIEFRTAPYKLFVFASRQVVTRGRRTRLGSRPPERPPPRIRHAPTTSPSHPTCKHHPRLVPARAGLRFSTCGSPGDALPPHYTSSNRGEMFTITKGFAFFCSGVPNLSELVKRNISTSVRL</sequence>
<accession>A0A4Y2BXT7</accession>
<keyword evidence="3" id="KW-1185">Reference proteome</keyword>
<name>A0A4Y2BXT7_ARAVE</name>
<proteinExistence type="predicted"/>
<protein>
    <submittedName>
        <fullName evidence="2">Uncharacterized protein</fullName>
    </submittedName>
</protein>
<evidence type="ECO:0000313" key="3">
    <source>
        <dbReference type="Proteomes" id="UP000499080"/>
    </source>
</evidence>
<gene>
    <name evidence="2" type="ORF">AVEN_227180_1</name>
</gene>